<dbReference type="KEGG" id="aqu:109589885"/>
<dbReference type="EnsemblMetazoa" id="XM_020005869.1">
    <property type="protein sequence ID" value="XP_019861428.1"/>
    <property type="gene ID" value="LOC109589885"/>
</dbReference>
<evidence type="ECO:0000313" key="3">
    <source>
        <dbReference type="Proteomes" id="UP000007879"/>
    </source>
</evidence>
<proteinExistence type="predicted"/>
<sequence>MYRYVDFHFNSIILLDITLPFPQPEATLSTTNLTEGGMIMNIISINEEDKRKIQVQVDKRVTLAQLKEELVPLIGVLPTGFRVYRIRNDEEYEMEGLDETLMNIISLPKLIVRLHGARIKLYLLQVNDTDFCKYMMESVVAEDTPVREFKKQIIYGAKVQGIDCVLKLDKMRLRDKRGVYPCRVYLDDQMIHAIEGIYYVEPLKGPEKMKHDTQIQVYVIRWRPSQCSVDPIEEILLDNDNDLKHVIEKVIMILSLHWNFSTNDLLLTSSALKSFLSTTLVPSTLTRLSWTSGTSLVAAANSSLVGAT</sequence>
<dbReference type="RefSeq" id="XP_019861428.1">
    <property type="nucleotide sequence ID" value="XM_020005869.1"/>
</dbReference>
<feature type="domain" description="Ubiquitin carboxyl-terminal hydrolase 47 C-terminal" evidence="1">
    <location>
        <begin position="118"/>
        <end position="247"/>
    </location>
</feature>
<dbReference type="Pfam" id="PF19718">
    <property type="entry name" value="USP47_C"/>
    <property type="match status" value="1"/>
</dbReference>
<evidence type="ECO:0000313" key="2">
    <source>
        <dbReference type="EnsemblMetazoa" id="XP_019861428.1"/>
    </source>
</evidence>
<dbReference type="GeneID" id="109589885"/>
<reference evidence="3" key="1">
    <citation type="journal article" date="2010" name="Nature">
        <title>The Amphimedon queenslandica genome and the evolution of animal complexity.</title>
        <authorList>
            <person name="Srivastava M."/>
            <person name="Simakov O."/>
            <person name="Chapman J."/>
            <person name="Fahey B."/>
            <person name="Gauthier M.E."/>
            <person name="Mitros T."/>
            <person name="Richards G.S."/>
            <person name="Conaco C."/>
            <person name="Dacre M."/>
            <person name="Hellsten U."/>
            <person name="Larroux C."/>
            <person name="Putnam N.H."/>
            <person name="Stanke M."/>
            <person name="Adamska M."/>
            <person name="Darling A."/>
            <person name="Degnan S.M."/>
            <person name="Oakley T.H."/>
            <person name="Plachetzki D.C."/>
            <person name="Zhai Y."/>
            <person name="Adamski M."/>
            <person name="Calcino A."/>
            <person name="Cummins S.F."/>
            <person name="Goodstein D.M."/>
            <person name="Harris C."/>
            <person name="Jackson D.J."/>
            <person name="Leys S.P."/>
            <person name="Shu S."/>
            <person name="Woodcroft B.J."/>
            <person name="Vervoort M."/>
            <person name="Kosik K.S."/>
            <person name="Manning G."/>
            <person name="Degnan B.M."/>
            <person name="Rokhsar D.S."/>
        </authorList>
    </citation>
    <scope>NUCLEOTIDE SEQUENCE [LARGE SCALE GENOMIC DNA]</scope>
</reference>
<dbReference type="AlphaFoldDB" id="A0AAN0JW79"/>
<organism evidence="2 3">
    <name type="scientific">Amphimedon queenslandica</name>
    <name type="common">Sponge</name>
    <dbReference type="NCBI Taxonomy" id="400682"/>
    <lineage>
        <taxon>Eukaryota</taxon>
        <taxon>Metazoa</taxon>
        <taxon>Porifera</taxon>
        <taxon>Demospongiae</taxon>
        <taxon>Heteroscleromorpha</taxon>
        <taxon>Haplosclerida</taxon>
        <taxon>Niphatidae</taxon>
        <taxon>Amphimedon</taxon>
    </lineage>
</organism>
<evidence type="ECO:0000259" key="1">
    <source>
        <dbReference type="Pfam" id="PF19718"/>
    </source>
</evidence>
<dbReference type="Proteomes" id="UP000007879">
    <property type="component" value="Unassembled WGS sequence"/>
</dbReference>
<accession>A0AAN0JW79</accession>
<name>A0AAN0JW79_AMPQE</name>
<keyword evidence="3" id="KW-1185">Reference proteome</keyword>
<protein>
    <recommendedName>
        <fullName evidence="1">Ubiquitin carboxyl-terminal hydrolase 47 C-terminal domain-containing protein</fullName>
    </recommendedName>
</protein>
<dbReference type="InterPro" id="IPR045578">
    <property type="entry name" value="USP47_C"/>
</dbReference>
<reference evidence="2" key="2">
    <citation type="submission" date="2024-06" db="UniProtKB">
        <authorList>
            <consortium name="EnsemblMetazoa"/>
        </authorList>
    </citation>
    <scope>IDENTIFICATION</scope>
</reference>